<dbReference type="RefSeq" id="WP_319832057.1">
    <property type="nucleotide sequence ID" value="NZ_CP138858.1"/>
</dbReference>
<organism evidence="3 4">
    <name type="scientific">Coraliomargarita algicola</name>
    <dbReference type="NCBI Taxonomy" id="3092156"/>
    <lineage>
        <taxon>Bacteria</taxon>
        <taxon>Pseudomonadati</taxon>
        <taxon>Verrucomicrobiota</taxon>
        <taxon>Opitutia</taxon>
        <taxon>Puniceicoccales</taxon>
        <taxon>Coraliomargaritaceae</taxon>
        <taxon>Coraliomargarita</taxon>
    </lineage>
</organism>
<keyword evidence="1" id="KW-0472">Membrane</keyword>
<keyword evidence="1" id="KW-0812">Transmembrane</keyword>
<keyword evidence="1" id="KW-1133">Transmembrane helix</keyword>
<reference evidence="3 4" key="1">
    <citation type="submission" date="2023-11" db="EMBL/GenBank/DDBJ databases">
        <title>Coraliomargarita sp. nov., isolated from marine algae.</title>
        <authorList>
            <person name="Lee J.K."/>
            <person name="Baek J.H."/>
            <person name="Kim J.M."/>
            <person name="Choi D.G."/>
            <person name="Jeon C.O."/>
        </authorList>
    </citation>
    <scope>NUCLEOTIDE SEQUENCE [LARGE SCALE GENOMIC DNA]</scope>
    <source>
        <strain evidence="3 4">J2-16</strain>
    </source>
</reference>
<protein>
    <recommendedName>
        <fullName evidence="5">PEP-CTERM protein-sorting domain-containing protein</fullName>
    </recommendedName>
</protein>
<feature type="signal peptide" evidence="2">
    <location>
        <begin position="1"/>
        <end position="21"/>
    </location>
</feature>
<evidence type="ECO:0000256" key="1">
    <source>
        <dbReference type="SAM" id="Phobius"/>
    </source>
</evidence>
<accession>A0ABZ0RQG2</accession>
<feature type="transmembrane region" description="Helical" evidence="1">
    <location>
        <begin position="225"/>
        <end position="242"/>
    </location>
</feature>
<evidence type="ECO:0008006" key="5">
    <source>
        <dbReference type="Google" id="ProtNLM"/>
    </source>
</evidence>
<sequence length="246" mass="26514">MNKNISITLAALIITTYAANAQVVVSSISDLVFTPTGSSSIISNTDGTLTIDSSKNTQVSAALPTTYSLDLNDTISVTFDVQINDLIADTSSEFVVRFGDATDYFEVRVDPVTTMNGITFGELNDTNIGRTDADTSMGTSLHSFVYTLERTATEEITNTLTSPSIVASSISANSDVVPLQISSFNQISFRFSGNGWNETFGVDDHKPIVDISNFSIATTAVIPETNTFALLTASLVFSWVMVRRRK</sequence>
<name>A0ABZ0RQG2_9BACT</name>
<evidence type="ECO:0000313" key="3">
    <source>
        <dbReference type="EMBL" id="WPJ95164.1"/>
    </source>
</evidence>
<evidence type="ECO:0000313" key="4">
    <source>
        <dbReference type="Proteomes" id="UP001324993"/>
    </source>
</evidence>
<dbReference type="EMBL" id="CP138858">
    <property type="protein sequence ID" value="WPJ95164.1"/>
    <property type="molecule type" value="Genomic_DNA"/>
</dbReference>
<keyword evidence="4" id="KW-1185">Reference proteome</keyword>
<evidence type="ECO:0000256" key="2">
    <source>
        <dbReference type="SAM" id="SignalP"/>
    </source>
</evidence>
<dbReference type="Proteomes" id="UP001324993">
    <property type="component" value="Chromosome"/>
</dbReference>
<feature type="chain" id="PRO_5047392348" description="PEP-CTERM protein-sorting domain-containing protein" evidence="2">
    <location>
        <begin position="22"/>
        <end position="246"/>
    </location>
</feature>
<gene>
    <name evidence="3" type="ORF">SH580_17215</name>
</gene>
<proteinExistence type="predicted"/>
<keyword evidence="2" id="KW-0732">Signal</keyword>